<evidence type="ECO:0000313" key="5">
    <source>
        <dbReference type="EMBL" id="MFC5985582.1"/>
    </source>
</evidence>
<dbReference type="Gene3D" id="3.40.50.300">
    <property type="entry name" value="P-loop containing nucleotide triphosphate hydrolases"/>
    <property type="match status" value="1"/>
</dbReference>
<dbReference type="EMBL" id="JBHSQV010000028">
    <property type="protein sequence ID" value="MFC5985582.1"/>
    <property type="molecule type" value="Genomic_DNA"/>
</dbReference>
<gene>
    <name evidence="5" type="ORF">ACFPXP_03905</name>
</gene>
<dbReference type="InterPro" id="IPR003593">
    <property type="entry name" value="AAA+_ATPase"/>
</dbReference>
<organism evidence="5 6">
    <name type="scientific">Marinicrinis lubricantis</name>
    <dbReference type="NCBI Taxonomy" id="2086470"/>
    <lineage>
        <taxon>Bacteria</taxon>
        <taxon>Bacillati</taxon>
        <taxon>Bacillota</taxon>
        <taxon>Bacilli</taxon>
        <taxon>Bacillales</taxon>
        <taxon>Paenibacillaceae</taxon>
    </lineage>
</organism>
<reference evidence="6" key="1">
    <citation type="journal article" date="2019" name="Int. J. Syst. Evol. Microbiol.">
        <title>The Global Catalogue of Microorganisms (GCM) 10K type strain sequencing project: providing services to taxonomists for standard genome sequencing and annotation.</title>
        <authorList>
            <consortium name="The Broad Institute Genomics Platform"/>
            <consortium name="The Broad Institute Genome Sequencing Center for Infectious Disease"/>
            <person name="Wu L."/>
            <person name="Ma J."/>
        </authorList>
    </citation>
    <scope>NUCLEOTIDE SEQUENCE [LARGE SCALE GENOMIC DNA]</scope>
    <source>
        <strain evidence="6">CCM 8749</strain>
    </source>
</reference>
<feature type="domain" description="ABC transporter" evidence="4">
    <location>
        <begin position="1"/>
        <end position="205"/>
    </location>
</feature>
<sequence>MRLEENTICGLLGRNGAGKTTLLNMITGGIFPSYGDIIAHGSKLSKGETPKGVCFVREKNLFFGGARVIEILQFSSAFHENWDWPLAHELIQKFKLNANKKIRQLSRGMESLVGNIIGLASRAPITIFDEPVLGLDVLMREKFYRVLLEDYADHPRTILLSTHLIDEIANVIEQVYIIESGSILLHDHVEHIRLQSHLLSGSQDAIKQYTHNKRVIYRESFGKHSRHLRLNR</sequence>
<evidence type="ECO:0000256" key="2">
    <source>
        <dbReference type="ARBA" id="ARBA00022741"/>
    </source>
</evidence>
<protein>
    <submittedName>
        <fullName evidence="5">ATP-binding cassette domain-containing protein</fullName>
    </submittedName>
</protein>
<evidence type="ECO:0000313" key="6">
    <source>
        <dbReference type="Proteomes" id="UP001596250"/>
    </source>
</evidence>
<evidence type="ECO:0000259" key="4">
    <source>
        <dbReference type="PROSITE" id="PS50893"/>
    </source>
</evidence>
<keyword evidence="1" id="KW-0813">Transport</keyword>
<keyword evidence="6" id="KW-1185">Reference proteome</keyword>
<evidence type="ECO:0000256" key="1">
    <source>
        <dbReference type="ARBA" id="ARBA00022448"/>
    </source>
</evidence>
<evidence type="ECO:0000256" key="3">
    <source>
        <dbReference type="ARBA" id="ARBA00022840"/>
    </source>
</evidence>
<accession>A0ABW1IKH2</accession>
<dbReference type="InterPro" id="IPR027417">
    <property type="entry name" value="P-loop_NTPase"/>
</dbReference>
<dbReference type="PANTHER" id="PTHR42939">
    <property type="entry name" value="ABC TRANSPORTER ATP-BINDING PROTEIN ALBC-RELATED"/>
    <property type="match status" value="1"/>
</dbReference>
<dbReference type="SMART" id="SM00382">
    <property type="entry name" value="AAA"/>
    <property type="match status" value="1"/>
</dbReference>
<proteinExistence type="predicted"/>
<name>A0ABW1IKH2_9BACL</name>
<dbReference type="PROSITE" id="PS50893">
    <property type="entry name" value="ABC_TRANSPORTER_2"/>
    <property type="match status" value="1"/>
</dbReference>
<dbReference type="SUPFAM" id="SSF52540">
    <property type="entry name" value="P-loop containing nucleoside triphosphate hydrolases"/>
    <property type="match status" value="1"/>
</dbReference>
<dbReference type="PANTHER" id="PTHR42939:SF1">
    <property type="entry name" value="ABC TRANSPORTER ATP-BINDING PROTEIN ALBC-RELATED"/>
    <property type="match status" value="1"/>
</dbReference>
<dbReference type="Pfam" id="PF00005">
    <property type="entry name" value="ABC_tran"/>
    <property type="match status" value="1"/>
</dbReference>
<dbReference type="RefSeq" id="WP_379892563.1">
    <property type="nucleotide sequence ID" value="NZ_CBCSCT010000018.1"/>
</dbReference>
<dbReference type="InterPro" id="IPR003439">
    <property type="entry name" value="ABC_transporter-like_ATP-bd"/>
</dbReference>
<dbReference type="InterPro" id="IPR051782">
    <property type="entry name" value="ABC_Transporter_VariousFunc"/>
</dbReference>
<dbReference type="Proteomes" id="UP001596250">
    <property type="component" value="Unassembled WGS sequence"/>
</dbReference>
<comment type="caution">
    <text evidence="5">The sequence shown here is derived from an EMBL/GenBank/DDBJ whole genome shotgun (WGS) entry which is preliminary data.</text>
</comment>
<dbReference type="GO" id="GO:0005524">
    <property type="term" value="F:ATP binding"/>
    <property type="evidence" value="ECO:0007669"/>
    <property type="project" value="UniProtKB-KW"/>
</dbReference>
<keyword evidence="2" id="KW-0547">Nucleotide-binding</keyword>
<keyword evidence="3 5" id="KW-0067">ATP-binding</keyword>